<proteinExistence type="predicted"/>
<evidence type="ECO:0000313" key="3">
    <source>
        <dbReference type="Proteomes" id="UP000289437"/>
    </source>
</evidence>
<dbReference type="InterPro" id="IPR053146">
    <property type="entry name" value="QDO-like"/>
</dbReference>
<keyword evidence="3" id="KW-1185">Reference proteome</keyword>
<dbReference type="InterPro" id="IPR014710">
    <property type="entry name" value="RmlC-like_jellyroll"/>
</dbReference>
<dbReference type="EMBL" id="RDSM01000002">
    <property type="protein sequence ID" value="RXH55444.1"/>
    <property type="molecule type" value="Genomic_DNA"/>
</dbReference>
<dbReference type="Pfam" id="PF07883">
    <property type="entry name" value="Cupin_2"/>
    <property type="match status" value="1"/>
</dbReference>
<dbReference type="PANTHER" id="PTHR36440">
    <property type="entry name" value="PUTATIVE (AFU_ORTHOLOGUE AFUA_8G07350)-RELATED"/>
    <property type="match status" value="1"/>
</dbReference>
<sequence length="179" mass="19858">MSESTSQYPPLPPDDLQRTLTIAKPDTDQTLQHIGLVGDTYTITVSGDETNGRFCVIDMHIPPDGGPGPHRHDFEETFILLEGEMQATFRGKKSIVRAGDTVNIPSNAPHQFHNISSKPVRLLCICSPAGQENFFQQVGVPVATRTTAPPKLDKEQQQQFIEKAHTLAPRYRTELLKEA</sequence>
<dbReference type="OrthoDB" id="9090296at2"/>
<dbReference type="Gene3D" id="2.60.120.10">
    <property type="entry name" value="Jelly Rolls"/>
    <property type="match status" value="1"/>
</dbReference>
<dbReference type="AlphaFoldDB" id="A0A4V1L5E1"/>
<dbReference type="PANTHER" id="PTHR36440:SF1">
    <property type="entry name" value="PUTATIVE (AFU_ORTHOLOGUE AFUA_8G07350)-RELATED"/>
    <property type="match status" value="1"/>
</dbReference>
<dbReference type="Proteomes" id="UP000289437">
    <property type="component" value="Unassembled WGS sequence"/>
</dbReference>
<evidence type="ECO:0000259" key="1">
    <source>
        <dbReference type="Pfam" id="PF07883"/>
    </source>
</evidence>
<protein>
    <submittedName>
        <fullName evidence="2">Putative conserved protein, contains double-stranded beta-helix domain</fullName>
    </submittedName>
</protein>
<dbReference type="SUPFAM" id="SSF51182">
    <property type="entry name" value="RmlC-like cupins"/>
    <property type="match status" value="1"/>
</dbReference>
<dbReference type="RefSeq" id="WP_128913102.1">
    <property type="nucleotide sequence ID" value="NZ_RDSM01000002.1"/>
</dbReference>
<reference evidence="2 3" key="1">
    <citation type="submission" date="2018-11" db="EMBL/GenBank/DDBJ databases">
        <authorList>
            <person name="Mardanov A.V."/>
            <person name="Ravin N.V."/>
            <person name="Dedysh S.N."/>
        </authorList>
    </citation>
    <scope>NUCLEOTIDE SEQUENCE [LARGE SCALE GENOMIC DNA]</scope>
    <source>
        <strain evidence="2 3">AF10</strain>
    </source>
</reference>
<feature type="domain" description="Cupin type-2" evidence="1">
    <location>
        <begin position="59"/>
        <end position="126"/>
    </location>
</feature>
<dbReference type="InterPro" id="IPR013096">
    <property type="entry name" value="Cupin_2"/>
</dbReference>
<gene>
    <name evidence="2" type="ORF">GRAN_2301</name>
</gene>
<dbReference type="InterPro" id="IPR011051">
    <property type="entry name" value="RmlC_Cupin_sf"/>
</dbReference>
<comment type="caution">
    <text evidence="2">The sequence shown here is derived from an EMBL/GenBank/DDBJ whole genome shotgun (WGS) entry which is preliminary data.</text>
</comment>
<organism evidence="2 3">
    <name type="scientific">Granulicella sibirica</name>
    <dbReference type="NCBI Taxonomy" id="2479048"/>
    <lineage>
        <taxon>Bacteria</taxon>
        <taxon>Pseudomonadati</taxon>
        <taxon>Acidobacteriota</taxon>
        <taxon>Terriglobia</taxon>
        <taxon>Terriglobales</taxon>
        <taxon>Acidobacteriaceae</taxon>
        <taxon>Granulicella</taxon>
    </lineage>
</organism>
<name>A0A4V1L5E1_9BACT</name>
<accession>A0A4V1L5E1</accession>
<evidence type="ECO:0000313" key="2">
    <source>
        <dbReference type="EMBL" id="RXH55444.1"/>
    </source>
</evidence>
<reference evidence="3" key="2">
    <citation type="submission" date="2019-02" db="EMBL/GenBank/DDBJ databases">
        <title>Granulicella sibirica sp. nov., a psychrotolerant acidobacterium isolated from an organic soil layer in forested tundra, West Siberia.</title>
        <authorList>
            <person name="Oshkin I.Y."/>
            <person name="Kulichevskaya I.S."/>
            <person name="Rijpstra W.I.C."/>
            <person name="Sinninghe Damste J.S."/>
            <person name="Rakitin A.L."/>
            <person name="Ravin N.V."/>
            <person name="Dedysh S.N."/>
        </authorList>
    </citation>
    <scope>NUCLEOTIDE SEQUENCE [LARGE SCALE GENOMIC DNA]</scope>
    <source>
        <strain evidence="3">AF10</strain>
    </source>
</reference>